<sequence length="818" mass="89200">MQKDHRIRLEITNNSPSIFTFEQAHLEYGQLADDSEWPKEIAADGGRATVECDEAELSVAGCAGWVKYKSASPENPISIYFTFANPIGNLNKIDAGTSDQIYETMTSQLLPVQRFFPTKGSEGHYWTVDARSTNGKTNDARFVIESGDTAEIIPENPRLVNAAATFDSVNATSGGTGYYLTIHTSIYSHFKGVGAYGSKLIFTHTNVLLPHQQGTYMIGDKIKKKYGGSSTIKATYNTEHEPAWGHPGGVQVCGSYMALALEKSDKNNKCSEVQIYDVRPTAKNKPMKLLTTILRDDSAINGAGMTKEKSVGEEKGKYIVIAGDGPGLSVYRSKTAEISTQPDQFDLIQLISKEKLPDTFSPEGGFALATQEDGQLFIFTMHGTDRSFGLYRLQIEGDHSATVTQVRAPILLETGPSSSAGTEARHDETSGAISLAGLKANYMPGVDMMSPSDLGANFRWGKGLQITSPTSIEVFATSRSAFPYPPFFPGVFSVATWQAYTAIDAVWWPSIYYTTGSSVAIATDYNSGCLEMNRGSGGNSNKLYYRVGRAHFSGNRIDFGNGIYFTSSSDFAVSMDNKDHCICVHRESGSGNKLYYAVGLADIGARTVNWGNNQNYATGTKVAVAMDNLGNCVELHTGSGDDKNNLYYMVGIINSTAKTIHWGDSDKYDTGADVAVAMDNHGNCVETHRGNPASGNDDKLYYRVGRIDFSKKTISWGDSIQYDSGSDHSIAMDNSGNCVEVHRGCGSSADLYYRTGKIQFEKKKIDWSESKQYDHGSNLAVTMDNNGHLIEVHRHSEGGDDSNKLYYKIGLPDLDPAD</sequence>
<keyword evidence="2" id="KW-1185">Reference proteome</keyword>
<proteinExistence type="predicted"/>
<dbReference type="Gene3D" id="2.60.270.50">
    <property type="match status" value="1"/>
</dbReference>
<accession>A0A1I4F8H6</accession>
<dbReference type="RefSeq" id="WP_093523685.1">
    <property type="nucleotide sequence ID" value="NZ_FOSK01000018.1"/>
</dbReference>
<reference evidence="1 2" key="1">
    <citation type="submission" date="2016-10" db="EMBL/GenBank/DDBJ databases">
        <authorList>
            <person name="Varghese N."/>
            <person name="Submissions S."/>
        </authorList>
    </citation>
    <scope>NUCLEOTIDE SEQUENCE [LARGE SCALE GENOMIC DNA]</scope>
    <source>
        <strain evidence="1 2">DSM 16392</strain>
    </source>
</reference>
<name>A0A1I4F8H6_9HYPH</name>
<protein>
    <submittedName>
        <fullName evidence="1">Uncharacterized protein</fullName>
    </submittedName>
</protein>
<organism evidence="1 2">
    <name type="scientific">Pseudovibrio ascidiaceicola</name>
    <dbReference type="NCBI Taxonomy" id="285279"/>
    <lineage>
        <taxon>Bacteria</taxon>
        <taxon>Pseudomonadati</taxon>
        <taxon>Pseudomonadota</taxon>
        <taxon>Alphaproteobacteria</taxon>
        <taxon>Hyphomicrobiales</taxon>
        <taxon>Stappiaceae</taxon>
        <taxon>Pseudovibrio</taxon>
    </lineage>
</organism>
<gene>
    <name evidence="1" type="ORF">SAMN04488518_1183</name>
</gene>
<evidence type="ECO:0000313" key="2">
    <source>
        <dbReference type="Proteomes" id="UP000199598"/>
    </source>
</evidence>
<evidence type="ECO:0000313" key="1">
    <source>
        <dbReference type="EMBL" id="SFL14204.1"/>
    </source>
</evidence>
<dbReference type="Proteomes" id="UP000199598">
    <property type="component" value="Unassembled WGS sequence"/>
</dbReference>
<dbReference type="EMBL" id="FOSK01000018">
    <property type="protein sequence ID" value="SFL14204.1"/>
    <property type="molecule type" value="Genomic_DNA"/>
</dbReference>
<comment type="caution">
    <text evidence="1">The sequence shown here is derived from an EMBL/GenBank/DDBJ whole genome shotgun (WGS) entry which is preliminary data.</text>
</comment>